<dbReference type="Proteomes" id="UP001603857">
    <property type="component" value="Unassembled WGS sequence"/>
</dbReference>
<evidence type="ECO:0000313" key="2">
    <source>
        <dbReference type="EMBL" id="KAL2339981.1"/>
    </source>
</evidence>
<feature type="region of interest" description="Disordered" evidence="1">
    <location>
        <begin position="46"/>
        <end position="74"/>
    </location>
</feature>
<proteinExistence type="predicted"/>
<feature type="compositionally biased region" description="Basic and acidic residues" evidence="1">
    <location>
        <begin position="65"/>
        <end position="74"/>
    </location>
</feature>
<dbReference type="EMBL" id="JBGMDY010000003">
    <property type="protein sequence ID" value="KAL2339981.1"/>
    <property type="molecule type" value="Genomic_DNA"/>
</dbReference>
<dbReference type="AlphaFoldDB" id="A0ABD1MVZ6"/>
<organism evidence="2 3">
    <name type="scientific">Flemingia macrophylla</name>
    <dbReference type="NCBI Taxonomy" id="520843"/>
    <lineage>
        <taxon>Eukaryota</taxon>
        <taxon>Viridiplantae</taxon>
        <taxon>Streptophyta</taxon>
        <taxon>Embryophyta</taxon>
        <taxon>Tracheophyta</taxon>
        <taxon>Spermatophyta</taxon>
        <taxon>Magnoliopsida</taxon>
        <taxon>eudicotyledons</taxon>
        <taxon>Gunneridae</taxon>
        <taxon>Pentapetalae</taxon>
        <taxon>rosids</taxon>
        <taxon>fabids</taxon>
        <taxon>Fabales</taxon>
        <taxon>Fabaceae</taxon>
        <taxon>Papilionoideae</taxon>
        <taxon>50 kb inversion clade</taxon>
        <taxon>NPAAA clade</taxon>
        <taxon>indigoferoid/millettioid clade</taxon>
        <taxon>Phaseoleae</taxon>
        <taxon>Flemingia</taxon>
    </lineage>
</organism>
<feature type="compositionally biased region" description="Basic residues" evidence="1">
    <location>
        <begin position="50"/>
        <end position="64"/>
    </location>
</feature>
<gene>
    <name evidence="2" type="ORF">Fmac_007921</name>
</gene>
<keyword evidence="3" id="KW-1185">Reference proteome</keyword>
<sequence length="74" mass="8322">MRDLVRVQRGGFFQSETGRRCVVKTIVKIPLGMCKKALRLKELADDIKSQRMKKNSGKGQKKPNKKDFVGGDTA</sequence>
<comment type="caution">
    <text evidence="2">The sequence shown here is derived from an EMBL/GenBank/DDBJ whole genome shotgun (WGS) entry which is preliminary data.</text>
</comment>
<evidence type="ECO:0000313" key="3">
    <source>
        <dbReference type="Proteomes" id="UP001603857"/>
    </source>
</evidence>
<reference evidence="2 3" key="1">
    <citation type="submission" date="2024-08" db="EMBL/GenBank/DDBJ databases">
        <title>Insights into the chromosomal genome structure of Flemingia macrophylla.</title>
        <authorList>
            <person name="Ding Y."/>
            <person name="Zhao Y."/>
            <person name="Bi W."/>
            <person name="Wu M."/>
            <person name="Zhao G."/>
            <person name="Gong Y."/>
            <person name="Li W."/>
            <person name="Zhang P."/>
        </authorList>
    </citation>
    <scope>NUCLEOTIDE SEQUENCE [LARGE SCALE GENOMIC DNA]</scope>
    <source>
        <strain evidence="2">DYQJB</strain>
        <tissue evidence="2">Leaf</tissue>
    </source>
</reference>
<name>A0ABD1MVZ6_9FABA</name>
<accession>A0ABD1MVZ6</accession>
<evidence type="ECO:0000256" key="1">
    <source>
        <dbReference type="SAM" id="MobiDB-lite"/>
    </source>
</evidence>
<protein>
    <submittedName>
        <fullName evidence="2">Uncharacterized protein</fullName>
    </submittedName>
</protein>